<dbReference type="AlphaFoldDB" id="A0A0A0UTJ2"/>
<name>A0A0A0UTJ2_CLOBO</name>
<evidence type="ECO:0000256" key="6">
    <source>
        <dbReference type="SAM" id="Phobius"/>
    </source>
</evidence>
<dbReference type="GO" id="GO:0008234">
    <property type="term" value="F:cysteine-type peptidase activity"/>
    <property type="evidence" value="ECO:0007669"/>
    <property type="project" value="UniProtKB-KW"/>
</dbReference>
<evidence type="ECO:0000313" key="10">
    <source>
        <dbReference type="EMBL" id="AIW54866.1"/>
    </source>
</evidence>
<keyword evidence="6" id="KW-1133">Transmembrane helix</keyword>
<geneLocation type="plasmid" evidence="8">
    <name>pCDC3875</name>
</geneLocation>
<evidence type="ECO:0000256" key="4">
    <source>
        <dbReference type="ARBA" id="ARBA00022807"/>
    </source>
</evidence>
<dbReference type="Pfam" id="PF01464">
    <property type="entry name" value="SLT"/>
    <property type="match status" value="1"/>
</dbReference>
<dbReference type="EMBL" id="KJ776578">
    <property type="protein sequence ID" value="AIW54617.1"/>
    <property type="molecule type" value="Genomic_DNA"/>
</dbReference>
<evidence type="ECO:0000256" key="5">
    <source>
        <dbReference type="SAM" id="MobiDB-lite"/>
    </source>
</evidence>
<protein>
    <submittedName>
        <fullName evidence="10">Lytic transglycosylase</fullName>
    </submittedName>
</protein>
<dbReference type="PROSITE" id="PS51935">
    <property type="entry name" value="NLPC_P60"/>
    <property type="match status" value="1"/>
</dbReference>
<keyword evidence="10" id="KW-0614">Plasmid</keyword>
<dbReference type="CDD" id="cd00254">
    <property type="entry name" value="LT-like"/>
    <property type="match status" value="1"/>
</dbReference>
<dbReference type="SUPFAM" id="SSF53955">
    <property type="entry name" value="Lysozyme-like"/>
    <property type="match status" value="1"/>
</dbReference>
<evidence type="ECO:0000256" key="2">
    <source>
        <dbReference type="ARBA" id="ARBA00022670"/>
    </source>
</evidence>
<dbReference type="SUPFAM" id="SSF54001">
    <property type="entry name" value="Cysteine proteinases"/>
    <property type="match status" value="1"/>
</dbReference>
<organism evidence="10">
    <name type="scientific">Clostridium botulinum</name>
    <dbReference type="NCBI Taxonomy" id="1491"/>
    <lineage>
        <taxon>Bacteria</taxon>
        <taxon>Bacillati</taxon>
        <taxon>Bacillota</taxon>
        <taxon>Clostridia</taxon>
        <taxon>Eubacteriales</taxon>
        <taxon>Clostridiaceae</taxon>
        <taxon>Clostridium</taxon>
    </lineage>
</organism>
<dbReference type="InterPro" id="IPR000064">
    <property type="entry name" value="NLP_P60_dom"/>
</dbReference>
<geneLocation type="plasmid" evidence="10">
    <name>pCDC3897</name>
</geneLocation>
<feature type="compositionally biased region" description="Polar residues" evidence="5">
    <location>
        <begin position="65"/>
        <end position="76"/>
    </location>
</feature>
<dbReference type="PANTHER" id="PTHR37423:SF2">
    <property type="entry name" value="MEMBRANE-BOUND LYTIC MUREIN TRANSGLYCOSYLASE C"/>
    <property type="match status" value="1"/>
</dbReference>
<evidence type="ECO:0000256" key="1">
    <source>
        <dbReference type="ARBA" id="ARBA00007074"/>
    </source>
</evidence>
<feature type="region of interest" description="Disordered" evidence="5">
    <location>
        <begin position="49"/>
        <end position="93"/>
    </location>
</feature>
<accession>A0A0A0UTJ2</accession>
<dbReference type="InterPro" id="IPR038765">
    <property type="entry name" value="Papain-like_cys_pep_sf"/>
</dbReference>
<feature type="domain" description="NlpC/P60" evidence="7">
    <location>
        <begin position="805"/>
        <end position="956"/>
    </location>
</feature>
<evidence type="ECO:0000313" key="8">
    <source>
        <dbReference type="EMBL" id="AIW54617.1"/>
    </source>
</evidence>
<dbReference type="GO" id="GO:0006508">
    <property type="term" value="P:proteolysis"/>
    <property type="evidence" value="ECO:0007669"/>
    <property type="project" value="UniProtKB-KW"/>
</dbReference>
<keyword evidence="6" id="KW-0812">Transmembrane</keyword>
<dbReference type="EMBL" id="KJ776582">
    <property type="protein sequence ID" value="AIW54866.1"/>
    <property type="molecule type" value="Genomic_DNA"/>
</dbReference>
<dbReference type="InterPro" id="IPR008258">
    <property type="entry name" value="Transglycosylase_SLT_dom_1"/>
</dbReference>
<feature type="region of interest" description="Disordered" evidence="5">
    <location>
        <begin position="516"/>
        <end position="538"/>
    </location>
</feature>
<dbReference type="Gene3D" id="3.90.1720.10">
    <property type="entry name" value="endopeptidase domain like (from Nostoc punctiforme)"/>
    <property type="match status" value="1"/>
</dbReference>
<comment type="similarity">
    <text evidence="1">Belongs to the peptidase C40 family.</text>
</comment>
<proteinExistence type="inferred from homology"/>
<dbReference type="RefSeq" id="WP_172685590.1">
    <property type="nucleotide sequence ID" value="NZ_KJ776578.1"/>
</dbReference>
<evidence type="ECO:0000313" key="9">
    <source>
        <dbReference type="EMBL" id="AIW54736.1"/>
    </source>
</evidence>
<feature type="compositionally biased region" description="Polar residues" evidence="5">
    <location>
        <begin position="521"/>
        <end position="538"/>
    </location>
</feature>
<dbReference type="Gene3D" id="1.10.530.10">
    <property type="match status" value="1"/>
</dbReference>
<dbReference type="Pfam" id="PF00877">
    <property type="entry name" value="NLPC_P60"/>
    <property type="match status" value="1"/>
</dbReference>
<reference evidence="10" key="1">
    <citation type="journal article" date="2014" name="Genome Biol. Evol.">
        <title>Three classes of plasmid (47-63 kb) carry the type B neurotoxin gene cluster of group II Clostridium botulinum.</title>
        <authorList>
            <person name="Carter A.T."/>
            <person name="Austin J.W."/>
            <person name="Weedmark K.A."/>
            <person name="Corbett C."/>
            <person name="Peck M.W."/>
        </authorList>
    </citation>
    <scope>NUCLEOTIDE SEQUENCE</scope>
    <source>
        <strain evidence="8">CDC3875</strain>
        <strain evidence="10">CDC3897</strain>
        <strain evidence="9">CDC5900</strain>
        <plasmid evidence="8">pCDC3875</plasmid>
        <plasmid evidence="10">pCDC3897</plasmid>
        <plasmid evidence="9">pCDC5900</plasmid>
    </source>
</reference>
<keyword evidence="3" id="KW-0378">Hydrolase</keyword>
<keyword evidence="6" id="KW-0472">Membrane</keyword>
<dbReference type="PANTHER" id="PTHR37423">
    <property type="entry name" value="SOLUBLE LYTIC MUREIN TRANSGLYCOSYLASE-RELATED"/>
    <property type="match status" value="1"/>
</dbReference>
<keyword evidence="4" id="KW-0788">Thiol protease</keyword>
<evidence type="ECO:0000259" key="7">
    <source>
        <dbReference type="PROSITE" id="PS51935"/>
    </source>
</evidence>
<dbReference type="InterPro" id="IPR023346">
    <property type="entry name" value="Lysozyme-like_dom_sf"/>
</dbReference>
<keyword evidence="2" id="KW-0645">Protease</keyword>
<sequence length="957" mass="107014">MTSKYKKRITTNDNRGKLKTQIKKLNNQSKSTKNIKPIGIIKKSNRFCNTQSNNTDKNIKAKPAIQSSRTDTNYKPNHSKSSSNNHLKNSKNRNIAAKTIIIDNEKKSKIKTISSNVSTKRRNINNTLNNDSKKLRNVAAKTIIIDNEKKSKIQTINNSSTKRNGNLIKTQSHKSKNNLVIKRAKIQTAKKFNKLKTSKIGVFDELKSDDNTSNLMANSLYHNGIYAKKGLNTTKETVNSAIKTAKGTYKGTKKVVNLVSGKDTIKPKIILKRLGKVTLKNTAIGVKEVGKNSFNGMYNALNSNDSTSNLMGNSLYHNVEYAKKGISASKKVINTTRSVINTKNYIKRKVNRAVTLRNNKKGILTKRKKIIGKNKERIFTKVKLRNLGKQNLYKNKIKNKLTVLTKKFSKKFANGITKLIQDFMKNPKVAAIFFGIIILVISIATTSATAGIVQASSIIIPNIENQQEWITLMNSLDQEKNNQIHSGDKFELKNPNVNADWRDVISVCMAKYENDPPMGARNTQGSESTHTINQSSTQTTFKGSFSDIIQVASNKYNVDACLIAAIIKQESDFNPNETSGAGAMGLMQLMPETLAELGVNNPYDPYQNIMGGTKEISQLLKLYNGDMILALAGYNAGSGNVKKYGGVPPFKETQQYVIKVPAYYEAYKSGKPLPEGEITGVISNISENNFLGEIYNLFNTITTRTEKRTKTKHNSDGSTSHKTYTIKIVTLTRHDMEYVMKKLNFNQDQKEIARNMRKADLFKDVMPNFDLKFKLDIPQQAYNGHTVDMNTSSEEIQDITIETTNKTRKDLVNKALELVGKVQYFWGGKSPAGWNNAWGQDALVTASGSKTTGTIRPYGLDCSGFVAWVYDSAEVTNEFQKGGTELQWEKSYKISDDELQPGDLVFYSDLSHVGLFLGKENDQNTYIECGSHGVAISKNSKFTEFRRAYIEFGGNEE</sequence>
<feature type="transmembrane region" description="Helical" evidence="6">
    <location>
        <begin position="429"/>
        <end position="453"/>
    </location>
</feature>
<dbReference type="EMBL" id="KJ776580">
    <property type="protein sequence ID" value="AIW54736.1"/>
    <property type="molecule type" value="Genomic_DNA"/>
</dbReference>
<evidence type="ECO:0000256" key="3">
    <source>
        <dbReference type="ARBA" id="ARBA00022801"/>
    </source>
</evidence>
<geneLocation type="plasmid" evidence="9">
    <name>pCDC5900</name>
</geneLocation>